<dbReference type="RefSeq" id="WP_104831906.1">
    <property type="nucleotide sequence ID" value="NZ_PJCH01000016.1"/>
</dbReference>
<comment type="caution">
    <text evidence="1">The sequence shown here is derived from an EMBL/GenBank/DDBJ whole genome shotgun (WGS) entry which is preliminary data.</text>
</comment>
<gene>
    <name evidence="1" type="ORF">CW354_20150</name>
</gene>
<reference evidence="1 2" key="1">
    <citation type="submission" date="2017-12" db="EMBL/GenBank/DDBJ databases">
        <authorList>
            <person name="Hurst M.R.H."/>
        </authorList>
    </citation>
    <scope>NUCLEOTIDE SEQUENCE [LARGE SCALE GENOMIC DNA]</scope>
    <source>
        <strain evidence="1 2">SY-3-19</strain>
    </source>
</reference>
<dbReference type="OrthoDB" id="8442378at2"/>
<dbReference type="InterPro" id="IPR022293">
    <property type="entry name" value="Integrating-conj_element"/>
</dbReference>
<evidence type="ECO:0000313" key="1">
    <source>
        <dbReference type="EMBL" id="PQA85853.1"/>
    </source>
</evidence>
<dbReference type="EMBL" id="PJCH01000016">
    <property type="protein sequence ID" value="PQA85853.1"/>
    <property type="molecule type" value="Genomic_DNA"/>
</dbReference>
<evidence type="ECO:0000313" key="2">
    <source>
        <dbReference type="Proteomes" id="UP000239504"/>
    </source>
</evidence>
<name>A0A2S7K010_9PROT</name>
<protein>
    <submittedName>
        <fullName evidence="1">TIGR03759 family integrating conjugative element protein</fullName>
    </submittedName>
</protein>
<sequence length="279" mass="31484">MTLARAMRCAQRLRGYEILIAAFAIVVLGSPSADAQTPVPIERAETELSATKSMPLKEAADRWRLTEAEYRRYQNLMTGPRGRLSDPAITPIEVLGIEARSMAEREKYAELYVEMMAREADKALAFTRTVHATWRRTHGDVKVLNHARINAAREDFGSRYGPLPLGLRRPGRLMIFTRLDCGPCQDSVSDALAKIDAGTFIGADIYFVELEQGRDAEIRKWARGLDLSPEKIRKRRITLNYDQGEYEFVSRRLGRSFAGNTVFIERRGDAYEAVSPNAL</sequence>
<dbReference type="NCBIfam" id="TIGR03759">
    <property type="entry name" value="conj_TIGR03759"/>
    <property type="match status" value="1"/>
</dbReference>
<dbReference type="Proteomes" id="UP000239504">
    <property type="component" value="Unassembled WGS sequence"/>
</dbReference>
<proteinExistence type="predicted"/>
<organism evidence="1 2">
    <name type="scientific">Hyphococcus luteus</name>
    <dbReference type="NCBI Taxonomy" id="2058213"/>
    <lineage>
        <taxon>Bacteria</taxon>
        <taxon>Pseudomonadati</taxon>
        <taxon>Pseudomonadota</taxon>
        <taxon>Alphaproteobacteria</taxon>
        <taxon>Parvularculales</taxon>
        <taxon>Parvularculaceae</taxon>
        <taxon>Hyphococcus</taxon>
    </lineage>
</organism>
<dbReference type="AlphaFoldDB" id="A0A2S7K010"/>
<keyword evidence="2" id="KW-1185">Reference proteome</keyword>
<accession>A0A2S7K010</accession>